<dbReference type="EMBL" id="FOCQ01000002">
    <property type="protein sequence ID" value="SEM82391.1"/>
    <property type="molecule type" value="Genomic_DNA"/>
</dbReference>
<dbReference type="Pfam" id="PF03059">
    <property type="entry name" value="NAS"/>
    <property type="match status" value="1"/>
</dbReference>
<dbReference type="PROSITE" id="PS51142">
    <property type="entry name" value="NAS"/>
    <property type="match status" value="1"/>
</dbReference>
<evidence type="ECO:0000256" key="1">
    <source>
        <dbReference type="ARBA" id="ARBA00022679"/>
    </source>
</evidence>
<keyword evidence="1" id="KW-0808">Transferase</keyword>
<keyword evidence="2" id="KW-0949">S-adenosyl-L-methionine</keyword>
<reference evidence="3 4" key="1">
    <citation type="submission" date="2016-10" db="EMBL/GenBank/DDBJ databases">
        <authorList>
            <person name="de Groot N.N."/>
        </authorList>
    </citation>
    <scope>NUCLEOTIDE SEQUENCE [LARGE SCALE GENOMIC DNA]</scope>
    <source>
        <strain evidence="3 4">DSM 46701</strain>
    </source>
</reference>
<dbReference type="PANTHER" id="PTHR32266">
    <property type="entry name" value="NICOTIANAMINE SYNTHASE 3"/>
    <property type="match status" value="1"/>
</dbReference>
<dbReference type="AlphaFoldDB" id="A0A1H8BHP0"/>
<dbReference type="STRING" id="1173111.SAMN05444955_102194"/>
<dbReference type="GO" id="GO:0030410">
    <property type="term" value="F:nicotianamine synthase activity"/>
    <property type="evidence" value="ECO:0007669"/>
    <property type="project" value="InterPro"/>
</dbReference>
<keyword evidence="4" id="KW-1185">Reference proteome</keyword>
<organism evidence="3 4">
    <name type="scientific">Lihuaxuella thermophila</name>
    <dbReference type="NCBI Taxonomy" id="1173111"/>
    <lineage>
        <taxon>Bacteria</taxon>
        <taxon>Bacillati</taxon>
        <taxon>Bacillota</taxon>
        <taxon>Bacilli</taxon>
        <taxon>Bacillales</taxon>
        <taxon>Thermoactinomycetaceae</taxon>
        <taxon>Lihuaxuella</taxon>
    </lineage>
</organism>
<protein>
    <submittedName>
        <fullName evidence="3">Nicotianamine synthase protein</fullName>
    </submittedName>
</protein>
<dbReference type="SUPFAM" id="SSF53335">
    <property type="entry name" value="S-adenosyl-L-methionine-dependent methyltransferases"/>
    <property type="match status" value="1"/>
</dbReference>
<dbReference type="Gene3D" id="3.40.50.150">
    <property type="entry name" value="Vaccinia Virus protein VP39"/>
    <property type="match status" value="1"/>
</dbReference>
<dbReference type="PANTHER" id="PTHR32266:SF12">
    <property type="entry name" value="NICOTIANAMINE SYNTHASE 3"/>
    <property type="match status" value="1"/>
</dbReference>
<dbReference type="RefSeq" id="WP_089965142.1">
    <property type="nucleotide sequence ID" value="NZ_FOCQ01000002.1"/>
</dbReference>
<evidence type="ECO:0000313" key="3">
    <source>
        <dbReference type="EMBL" id="SEM82391.1"/>
    </source>
</evidence>
<dbReference type="InterPro" id="IPR029063">
    <property type="entry name" value="SAM-dependent_MTases_sf"/>
</dbReference>
<evidence type="ECO:0000313" key="4">
    <source>
        <dbReference type="Proteomes" id="UP000199695"/>
    </source>
</evidence>
<gene>
    <name evidence="3" type="ORF">SAMN05444955_102194</name>
</gene>
<name>A0A1H8BHP0_9BACL</name>
<proteinExistence type="predicted"/>
<dbReference type="InterPro" id="IPR004298">
    <property type="entry name" value="Nicotian_synth"/>
</dbReference>
<dbReference type="Proteomes" id="UP000199695">
    <property type="component" value="Unassembled WGS sequence"/>
</dbReference>
<dbReference type="GO" id="GO:0030418">
    <property type="term" value="P:nicotianamine biosynthetic process"/>
    <property type="evidence" value="ECO:0007669"/>
    <property type="project" value="InterPro"/>
</dbReference>
<evidence type="ECO:0000256" key="2">
    <source>
        <dbReference type="ARBA" id="ARBA00022691"/>
    </source>
</evidence>
<sequence length="274" mass="30477">MTASSIATHPLVQLVLDTYEILNRESDLSPANAVINDVLSRLVRTVCESHGLKNSSAILNHDQVRSVLPHFHRLLSRAEGLMEKYYAARLSRFDTVSLGELIRFIYWENYVTLVREEMNVLQQVMPDFYGKPIALIGSGPLPLSAILLHIYTKSPVTCLDSDAEAVSLSRQLIGKLDLQDSVRVEKTAGEEADYGSYPIVFVASLVQNKESVLQRILSTRSGVLVAVRSSEGVYQLLYDPVSADAIRRSGLRMLAKTTANQHMINTTLFLTRSV</sequence>
<dbReference type="OrthoDB" id="2564759at2"/>
<accession>A0A1H8BHP0</accession>